<proteinExistence type="inferred from homology"/>
<feature type="signal peptide" evidence="4">
    <location>
        <begin position="1"/>
        <end position="23"/>
    </location>
</feature>
<keyword evidence="3" id="KW-0326">Glycosidase</keyword>
<evidence type="ECO:0000313" key="6">
    <source>
        <dbReference type="EMBL" id="MCA9379350.1"/>
    </source>
</evidence>
<dbReference type="Pfam" id="PF01229">
    <property type="entry name" value="Glyco_hydro_39"/>
    <property type="match status" value="1"/>
</dbReference>
<evidence type="ECO:0000256" key="4">
    <source>
        <dbReference type="SAM" id="SignalP"/>
    </source>
</evidence>
<keyword evidence="2" id="KW-0378">Hydrolase</keyword>
<dbReference type="Gene3D" id="3.20.20.80">
    <property type="entry name" value="Glycosidases"/>
    <property type="match status" value="1"/>
</dbReference>
<dbReference type="SUPFAM" id="SSF51445">
    <property type="entry name" value="(Trans)glycosidases"/>
    <property type="match status" value="1"/>
</dbReference>
<comment type="caution">
    <text evidence="6">The sequence shown here is derived from an EMBL/GenBank/DDBJ whole genome shotgun (WGS) entry which is preliminary data.</text>
</comment>
<reference evidence="6" key="1">
    <citation type="submission" date="2020-04" db="EMBL/GenBank/DDBJ databases">
        <authorList>
            <person name="Zhang T."/>
        </authorList>
    </citation>
    <scope>NUCLEOTIDE SEQUENCE</scope>
    <source>
        <strain evidence="6">HKST-UBA12</strain>
    </source>
</reference>
<dbReference type="EMBL" id="JAGQLI010000151">
    <property type="protein sequence ID" value="MCA9379350.1"/>
    <property type="molecule type" value="Genomic_DNA"/>
</dbReference>
<dbReference type="Proteomes" id="UP000760819">
    <property type="component" value="Unassembled WGS sequence"/>
</dbReference>
<dbReference type="GO" id="GO:0004553">
    <property type="term" value="F:hydrolase activity, hydrolyzing O-glycosyl compounds"/>
    <property type="evidence" value="ECO:0007669"/>
    <property type="project" value="InterPro"/>
</dbReference>
<accession>A0A955I5X6</accession>
<dbReference type="Gene3D" id="1.10.1330.10">
    <property type="entry name" value="Dockerin domain"/>
    <property type="match status" value="1"/>
</dbReference>
<dbReference type="GO" id="GO:0000272">
    <property type="term" value="P:polysaccharide catabolic process"/>
    <property type="evidence" value="ECO:0007669"/>
    <property type="project" value="InterPro"/>
</dbReference>
<feature type="chain" id="PRO_5037423966" description="Glycosyl hydrolases family 39 N-terminal catalytic domain-containing protein" evidence="4">
    <location>
        <begin position="24"/>
        <end position="532"/>
    </location>
</feature>
<dbReference type="InterPro" id="IPR036439">
    <property type="entry name" value="Dockerin_dom_sf"/>
</dbReference>
<reference evidence="6" key="2">
    <citation type="journal article" date="2021" name="Microbiome">
        <title>Successional dynamics and alternative stable states in a saline activated sludge microbial community over 9 years.</title>
        <authorList>
            <person name="Wang Y."/>
            <person name="Ye J."/>
            <person name="Ju F."/>
            <person name="Liu L."/>
            <person name="Boyd J.A."/>
            <person name="Deng Y."/>
            <person name="Parks D.H."/>
            <person name="Jiang X."/>
            <person name="Yin X."/>
            <person name="Woodcroft B.J."/>
            <person name="Tyson G.W."/>
            <person name="Hugenholtz P."/>
            <person name="Polz M.F."/>
            <person name="Zhang T."/>
        </authorList>
    </citation>
    <scope>NUCLEOTIDE SEQUENCE</scope>
    <source>
        <strain evidence="6">HKST-UBA12</strain>
    </source>
</reference>
<protein>
    <recommendedName>
        <fullName evidence="5">Glycosyl hydrolases family 39 N-terminal catalytic domain-containing protein</fullName>
    </recommendedName>
</protein>
<dbReference type="SUPFAM" id="SSF63446">
    <property type="entry name" value="Type I dockerin domain"/>
    <property type="match status" value="1"/>
</dbReference>
<evidence type="ECO:0000259" key="5">
    <source>
        <dbReference type="Pfam" id="PF01229"/>
    </source>
</evidence>
<evidence type="ECO:0000256" key="3">
    <source>
        <dbReference type="ARBA" id="ARBA00023295"/>
    </source>
</evidence>
<dbReference type="InterPro" id="IPR049166">
    <property type="entry name" value="GH39_cat"/>
</dbReference>
<feature type="domain" description="Glycosyl hydrolases family 39 N-terminal catalytic" evidence="5">
    <location>
        <begin position="149"/>
        <end position="258"/>
    </location>
</feature>
<sequence>MIQRKLTTIILLISGLLIFQAFTQQTAAQAASSISIDTQMVVRTTYPQVFGITNTPDPGWLDAWNKVKNVGVTMVRKDYNIENLVPATTIDNYKANINSIQSIANWNQSALGYRAGIYNTAKTAGIQTLVIIDYTPAWLTYGNVAKGVPRDWDVWEDLVKKSHSYFMDDLDAVEIWNEPNYSKLLVIDGSPYATSAAAYIDLFKHTYAAVRAVDSSIPIGGPSGFNWSDTNFLRSILADQFVREHLDFITVHSYAHPTTFQYDVTAPTRSVLAEYGLTIPISVSEWNYIAGGVVDDRHTEPAGISFIGKSILDFWRHGIISAHYYVGRPYTAPGEMAFYKWENQIATLLPPTRALQVVSNSLKMGKGEGELLSSTVSGESIDGVGLINSDGNPAIFLVNDTSFDQVADITVTGLAEHQNYQLQYFAGSAANTGETPYKEESKTTTDGTLQLTATLPPTSVLGILSQESFSAACDADIDQNGLVDLSDHSLLVNLFLKSASQGQRADITGDGFVDLSDYSEITMHFLNACGNS</sequence>
<evidence type="ECO:0000256" key="2">
    <source>
        <dbReference type="ARBA" id="ARBA00022801"/>
    </source>
</evidence>
<dbReference type="AlphaFoldDB" id="A0A955I5X6"/>
<keyword evidence="4" id="KW-0732">Signal</keyword>
<dbReference type="PANTHER" id="PTHR12631:SF10">
    <property type="entry name" value="BETA-XYLOSIDASE-LIKE PROTEIN-RELATED"/>
    <property type="match status" value="1"/>
</dbReference>
<comment type="similarity">
    <text evidence="1">Belongs to the glycosyl hydrolase 39 family.</text>
</comment>
<dbReference type="Pfam" id="PF00404">
    <property type="entry name" value="Dockerin_1"/>
    <property type="match status" value="1"/>
</dbReference>
<evidence type="ECO:0000313" key="7">
    <source>
        <dbReference type="Proteomes" id="UP000760819"/>
    </source>
</evidence>
<evidence type="ECO:0000256" key="1">
    <source>
        <dbReference type="ARBA" id="ARBA00008875"/>
    </source>
</evidence>
<organism evidence="6 7">
    <name type="scientific">Candidatus Dojkabacteria bacterium</name>
    <dbReference type="NCBI Taxonomy" id="2099670"/>
    <lineage>
        <taxon>Bacteria</taxon>
        <taxon>Candidatus Dojkabacteria</taxon>
    </lineage>
</organism>
<dbReference type="InterPro" id="IPR002105">
    <property type="entry name" value="Dockerin_1_rpt"/>
</dbReference>
<gene>
    <name evidence="6" type="ORF">KC640_02890</name>
</gene>
<dbReference type="PANTHER" id="PTHR12631">
    <property type="entry name" value="ALPHA-L-IDURONIDASE"/>
    <property type="match status" value="1"/>
</dbReference>
<dbReference type="InterPro" id="IPR017853">
    <property type="entry name" value="GH"/>
</dbReference>
<name>A0A955I5X6_9BACT</name>
<dbReference type="InterPro" id="IPR051923">
    <property type="entry name" value="Glycosyl_Hydrolase_39"/>
</dbReference>